<dbReference type="AlphaFoldDB" id="A0A813E652"/>
<dbReference type="GO" id="GO:0005737">
    <property type="term" value="C:cytoplasm"/>
    <property type="evidence" value="ECO:0007669"/>
    <property type="project" value="TreeGrafter"/>
</dbReference>
<organism evidence="6 7">
    <name type="scientific">Polarella glacialis</name>
    <name type="common">Dinoflagellate</name>
    <dbReference type="NCBI Taxonomy" id="89957"/>
    <lineage>
        <taxon>Eukaryota</taxon>
        <taxon>Sar</taxon>
        <taxon>Alveolata</taxon>
        <taxon>Dinophyceae</taxon>
        <taxon>Suessiales</taxon>
        <taxon>Suessiaceae</taxon>
        <taxon>Polarella</taxon>
    </lineage>
</organism>
<dbReference type="SUPFAM" id="SSF53335">
    <property type="entry name" value="S-adenosyl-L-methionine-dependent methyltransferases"/>
    <property type="match status" value="1"/>
</dbReference>
<comment type="similarity">
    <text evidence="1">Belongs to the methyltransferase superfamily. RsmH family.</text>
</comment>
<feature type="region of interest" description="Disordered" evidence="5">
    <location>
        <begin position="321"/>
        <end position="356"/>
    </location>
</feature>
<proteinExistence type="inferred from homology"/>
<dbReference type="OMA" id="HSECAAV"/>
<evidence type="ECO:0000256" key="3">
    <source>
        <dbReference type="ARBA" id="ARBA00022679"/>
    </source>
</evidence>
<dbReference type="Proteomes" id="UP000654075">
    <property type="component" value="Unassembled WGS sequence"/>
</dbReference>
<dbReference type="InterPro" id="IPR002903">
    <property type="entry name" value="RsmH"/>
</dbReference>
<evidence type="ECO:0000256" key="5">
    <source>
        <dbReference type="SAM" id="MobiDB-lite"/>
    </source>
</evidence>
<keyword evidence="7" id="KW-1185">Reference proteome</keyword>
<dbReference type="PANTHER" id="PTHR11265:SF0">
    <property type="entry name" value="12S RRNA N4-METHYLCYTIDINE METHYLTRANSFERASE"/>
    <property type="match status" value="1"/>
</dbReference>
<dbReference type="EMBL" id="CAJNNV010007925">
    <property type="protein sequence ID" value="CAE8595574.1"/>
    <property type="molecule type" value="Genomic_DNA"/>
</dbReference>
<evidence type="ECO:0000256" key="2">
    <source>
        <dbReference type="ARBA" id="ARBA00022603"/>
    </source>
</evidence>
<name>A0A813E652_POLGL</name>
<dbReference type="OrthoDB" id="439808at2759"/>
<evidence type="ECO:0000313" key="6">
    <source>
        <dbReference type="EMBL" id="CAE8595574.1"/>
    </source>
</evidence>
<dbReference type="Gene3D" id="1.10.150.170">
    <property type="entry name" value="Putative methyltransferase TM0872, insert domain"/>
    <property type="match status" value="1"/>
</dbReference>
<evidence type="ECO:0000256" key="1">
    <source>
        <dbReference type="ARBA" id="ARBA00010396"/>
    </source>
</evidence>
<dbReference type="Gene3D" id="3.40.50.150">
    <property type="entry name" value="Vaccinia Virus protein VP39"/>
    <property type="match status" value="1"/>
</dbReference>
<dbReference type="PIRSF" id="PIRSF004486">
    <property type="entry name" value="MraW"/>
    <property type="match status" value="1"/>
</dbReference>
<protein>
    <submittedName>
        <fullName evidence="6">Uncharacterized protein</fullName>
    </submittedName>
</protein>
<accession>A0A813E652</accession>
<keyword evidence="4" id="KW-0949">S-adenosyl-L-methionine</keyword>
<dbReference type="SUPFAM" id="SSF81799">
    <property type="entry name" value="Putative methyltransferase TM0872, insert domain"/>
    <property type="match status" value="1"/>
</dbReference>
<dbReference type="NCBIfam" id="TIGR00006">
    <property type="entry name" value="16S rRNA (cytosine(1402)-N(4))-methyltransferase RsmH"/>
    <property type="match status" value="1"/>
</dbReference>
<comment type="caution">
    <text evidence="6">The sequence shown here is derived from an EMBL/GenBank/DDBJ whole genome shotgun (WGS) entry which is preliminary data.</text>
</comment>
<dbReference type="GO" id="GO:0071424">
    <property type="term" value="F:rRNA (cytosine-N4-)-methyltransferase activity"/>
    <property type="evidence" value="ECO:0007669"/>
    <property type="project" value="TreeGrafter"/>
</dbReference>
<evidence type="ECO:0000256" key="4">
    <source>
        <dbReference type="ARBA" id="ARBA00022691"/>
    </source>
</evidence>
<keyword evidence="2" id="KW-0489">Methyltransferase</keyword>
<sequence length="356" mass="38953">DNNGIFVDGTFGRGGHTRGILAALGPRGSLHAFDLDPKAIEFGQQLAKEDSRFHIHHSGFGSMREVLKPLGVKPNGVFLDLGISSPQLDDAGRGFRPEQDGPLDLRFDLTSGQSAAEFLETAPRPELIRVLQLYGDPSDPYAARRVADAVCLAREKGSCPKTTKAFGKLVQSCRGYEYQAMHPAKTVFQALRIHMNDEFGQLRDGMAAARKIMVPGGRLGILTWKHSECAAVVEFLRTCEVATVDFPLLRWYKSVEDTLDEEVQQGWGMEAAAAQRPQSEELKLNSRSRSAVLHVFYKKQGFRCADLEGVAEVAFGWSGAAPAGDEDSAPAPKKGKRAKKVDAVEAEESTKRARVK</sequence>
<dbReference type="GO" id="GO:0070475">
    <property type="term" value="P:rRNA base methylation"/>
    <property type="evidence" value="ECO:0007669"/>
    <property type="project" value="TreeGrafter"/>
</dbReference>
<evidence type="ECO:0000313" key="7">
    <source>
        <dbReference type="Proteomes" id="UP000654075"/>
    </source>
</evidence>
<feature type="compositionally biased region" description="Basic and acidic residues" evidence="5">
    <location>
        <begin position="340"/>
        <end position="356"/>
    </location>
</feature>
<gene>
    <name evidence="6" type="ORF">PGLA1383_LOCUS14082</name>
</gene>
<dbReference type="PANTHER" id="PTHR11265">
    <property type="entry name" value="S-ADENOSYL-METHYLTRANSFERASE MRAW"/>
    <property type="match status" value="1"/>
</dbReference>
<dbReference type="InterPro" id="IPR023397">
    <property type="entry name" value="SAM-dep_MeTrfase_MraW_recog"/>
</dbReference>
<dbReference type="Pfam" id="PF01795">
    <property type="entry name" value="Methyltransf_5"/>
    <property type="match status" value="1"/>
</dbReference>
<reference evidence="6" key="1">
    <citation type="submission" date="2021-02" db="EMBL/GenBank/DDBJ databases">
        <authorList>
            <person name="Dougan E. K."/>
            <person name="Rhodes N."/>
            <person name="Thang M."/>
            <person name="Chan C."/>
        </authorList>
    </citation>
    <scope>NUCLEOTIDE SEQUENCE</scope>
</reference>
<keyword evidence="3" id="KW-0808">Transferase</keyword>
<feature type="non-terminal residue" evidence="6">
    <location>
        <position position="356"/>
    </location>
</feature>
<dbReference type="InterPro" id="IPR029063">
    <property type="entry name" value="SAM-dependent_MTases_sf"/>
</dbReference>